<dbReference type="EMBL" id="CP024785">
    <property type="protein sequence ID" value="AUB41665.1"/>
    <property type="molecule type" value="Genomic_DNA"/>
</dbReference>
<dbReference type="RefSeq" id="WP_100902009.1">
    <property type="nucleotide sequence ID" value="NZ_CAWNNC010000001.1"/>
</dbReference>
<gene>
    <name evidence="2" type="ORF">COO91_07719</name>
</gene>
<dbReference type="KEGG" id="nfl:COO91_07719"/>
<reference evidence="2 3" key="1">
    <citation type="submission" date="2017-11" db="EMBL/GenBank/DDBJ databases">
        <title>Complete genome of a free-living desiccation-tolerant cyanobacterium and its photosynthetic adaptation to extreme terrestrial habitat.</title>
        <authorList>
            <person name="Shang J."/>
        </authorList>
    </citation>
    <scope>NUCLEOTIDE SEQUENCE [LARGE SCALE GENOMIC DNA]</scope>
    <source>
        <strain evidence="2 3">CCNUN1</strain>
    </source>
</reference>
<evidence type="ECO:0000313" key="3">
    <source>
        <dbReference type="Proteomes" id="UP000232003"/>
    </source>
</evidence>
<keyword evidence="3" id="KW-1185">Reference proteome</keyword>
<protein>
    <submittedName>
        <fullName evidence="2">Uncharacterized protein</fullName>
    </submittedName>
</protein>
<dbReference type="Proteomes" id="UP000232003">
    <property type="component" value="Chromosome"/>
</dbReference>
<feature type="compositionally biased region" description="Basic and acidic residues" evidence="1">
    <location>
        <begin position="56"/>
        <end position="65"/>
    </location>
</feature>
<dbReference type="AlphaFoldDB" id="A0A2K8T3T1"/>
<evidence type="ECO:0000256" key="1">
    <source>
        <dbReference type="SAM" id="MobiDB-lite"/>
    </source>
</evidence>
<proteinExistence type="predicted"/>
<feature type="region of interest" description="Disordered" evidence="1">
    <location>
        <begin position="1"/>
        <end position="65"/>
    </location>
</feature>
<sequence length="65" mass="6714">MADQKDKAQEKNRLEQLQDEQGNTPKHSGGAGASGGNSGAGKSGTSKISATGTPDDIEKIDQDQE</sequence>
<accession>A0A2K8T3T1</accession>
<evidence type="ECO:0000313" key="2">
    <source>
        <dbReference type="EMBL" id="AUB41665.1"/>
    </source>
</evidence>
<name>A0A2K8T3T1_9NOSO</name>
<feature type="compositionally biased region" description="Basic and acidic residues" evidence="1">
    <location>
        <begin position="1"/>
        <end position="16"/>
    </location>
</feature>
<organism evidence="2 3">
    <name type="scientific">Nostoc flagelliforme CCNUN1</name>
    <dbReference type="NCBI Taxonomy" id="2038116"/>
    <lineage>
        <taxon>Bacteria</taxon>
        <taxon>Bacillati</taxon>
        <taxon>Cyanobacteriota</taxon>
        <taxon>Cyanophyceae</taxon>
        <taxon>Nostocales</taxon>
        <taxon>Nostocaceae</taxon>
        <taxon>Nostoc</taxon>
    </lineage>
</organism>
<feature type="compositionally biased region" description="Gly residues" evidence="1">
    <location>
        <begin position="29"/>
        <end position="42"/>
    </location>
</feature>